<evidence type="ECO:0000256" key="1">
    <source>
        <dbReference type="ARBA" id="ARBA00023015"/>
    </source>
</evidence>
<evidence type="ECO:0000256" key="4">
    <source>
        <dbReference type="SAM" id="Phobius"/>
    </source>
</evidence>
<dbReference type="InterPro" id="IPR009057">
    <property type="entry name" value="Homeodomain-like_sf"/>
</dbReference>
<dbReference type="InterPro" id="IPR018062">
    <property type="entry name" value="HTH_AraC-typ_CS"/>
</dbReference>
<sequence>MFVNAIFLGSELLPFEVVDYFKPGIFPFLFLLGPLLYFYVSSLAIHNFQLKKQHLIHILPLLLVGIHRSVTHPISFSNPYGFEEYSLSGNNKIYYLLLLLSLFLYWFFAIRIILSHRKKIPYYFSNYTPKNTFSWLIFVVIIFVLLFLADFILSLVFKIFSIRFVSIFPLTTNLTIFTFLMVYFGNNQSAIYKLKKNSEKSAENDQSEKYKRSALSDYKVEHINQKVTDYLKTKKPYLDPDFNLQMMVDDLNISRQNLSQVINLGQKKNFYKLINEYRIEEVKKMIVNAKYSHYSILGIAFECGFNSKTSFHRIFKEETSQTPTEYKKSLN</sequence>
<dbReference type="Gene3D" id="1.10.10.60">
    <property type="entry name" value="Homeodomain-like"/>
    <property type="match status" value="1"/>
</dbReference>
<keyword evidence="1" id="KW-0805">Transcription regulation</keyword>
<dbReference type="Proteomes" id="UP000428260">
    <property type="component" value="Chromosome"/>
</dbReference>
<feature type="transmembrane region" description="Helical" evidence="4">
    <location>
        <begin position="94"/>
        <end position="114"/>
    </location>
</feature>
<dbReference type="GO" id="GO:0003700">
    <property type="term" value="F:DNA-binding transcription factor activity"/>
    <property type="evidence" value="ECO:0007669"/>
    <property type="project" value="InterPro"/>
</dbReference>
<keyword evidence="3" id="KW-0804">Transcription</keyword>
<dbReference type="PROSITE" id="PS00041">
    <property type="entry name" value="HTH_ARAC_FAMILY_1"/>
    <property type="match status" value="1"/>
</dbReference>
<gene>
    <name evidence="6" type="ORF">GM418_21650</name>
</gene>
<keyword evidence="7" id="KW-1185">Reference proteome</keyword>
<feature type="transmembrane region" description="Helical" evidence="4">
    <location>
        <begin position="20"/>
        <end position="43"/>
    </location>
</feature>
<name>A0A6I6K6P3_9BACT</name>
<feature type="domain" description="HTH araC/xylS-type" evidence="5">
    <location>
        <begin position="225"/>
        <end position="329"/>
    </location>
</feature>
<dbReference type="KEGG" id="mcos:GM418_21650"/>
<dbReference type="SMART" id="SM00342">
    <property type="entry name" value="HTH_ARAC"/>
    <property type="match status" value="1"/>
</dbReference>
<proteinExistence type="predicted"/>
<protein>
    <submittedName>
        <fullName evidence="6">Helix-turn-helix domain-containing protein</fullName>
    </submittedName>
</protein>
<dbReference type="GO" id="GO:0043565">
    <property type="term" value="F:sequence-specific DNA binding"/>
    <property type="evidence" value="ECO:0007669"/>
    <property type="project" value="InterPro"/>
</dbReference>
<reference evidence="6 7" key="1">
    <citation type="submission" date="2019-11" db="EMBL/GenBank/DDBJ databases">
        <authorList>
            <person name="Zheng R.K."/>
            <person name="Sun C.M."/>
        </authorList>
    </citation>
    <scope>NUCLEOTIDE SEQUENCE [LARGE SCALE GENOMIC DNA]</scope>
    <source>
        <strain evidence="6 7">WC007</strain>
    </source>
</reference>
<dbReference type="Pfam" id="PF12833">
    <property type="entry name" value="HTH_18"/>
    <property type="match status" value="1"/>
</dbReference>
<keyword evidence="4" id="KW-0472">Membrane</keyword>
<dbReference type="PROSITE" id="PS01124">
    <property type="entry name" value="HTH_ARAC_FAMILY_2"/>
    <property type="match status" value="1"/>
</dbReference>
<keyword evidence="2" id="KW-0238">DNA-binding</keyword>
<dbReference type="SUPFAM" id="SSF46689">
    <property type="entry name" value="Homeodomain-like"/>
    <property type="match status" value="1"/>
</dbReference>
<evidence type="ECO:0000256" key="3">
    <source>
        <dbReference type="ARBA" id="ARBA00023163"/>
    </source>
</evidence>
<keyword evidence="4" id="KW-1133">Transmembrane helix</keyword>
<evidence type="ECO:0000313" key="7">
    <source>
        <dbReference type="Proteomes" id="UP000428260"/>
    </source>
</evidence>
<feature type="transmembrane region" description="Helical" evidence="4">
    <location>
        <begin position="166"/>
        <end position="186"/>
    </location>
</feature>
<evidence type="ECO:0000259" key="5">
    <source>
        <dbReference type="PROSITE" id="PS01124"/>
    </source>
</evidence>
<dbReference type="EMBL" id="CP046401">
    <property type="protein sequence ID" value="QGY48182.1"/>
    <property type="molecule type" value="Genomic_DNA"/>
</dbReference>
<feature type="transmembrane region" description="Helical" evidence="4">
    <location>
        <begin position="135"/>
        <end position="160"/>
    </location>
</feature>
<accession>A0A6I6K6P3</accession>
<dbReference type="AlphaFoldDB" id="A0A6I6K6P3"/>
<dbReference type="PANTHER" id="PTHR43280">
    <property type="entry name" value="ARAC-FAMILY TRANSCRIPTIONAL REGULATOR"/>
    <property type="match status" value="1"/>
</dbReference>
<organism evidence="6 7">
    <name type="scientific">Maribellus comscasis</name>
    <dbReference type="NCBI Taxonomy" id="2681766"/>
    <lineage>
        <taxon>Bacteria</taxon>
        <taxon>Pseudomonadati</taxon>
        <taxon>Bacteroidota</taxon>
        <taxon>Bacteroidia</taxon>
        <taxon>Marinilabiliales</taxon>
        <taxon>Prolixibacteraceae</taxon>
        <taxon>Maribellus</taxon>
    </lineage>
</organism>
<dbReference type="PANTHER" id="PTHR43280:SF29">
    <property type="entry name" value="ARAC-FAMILY TRANSCRIPTIONAL REGULATOR"/>
    <property type="match status" value="1"/>
</dbReference>
<keyword evidence="4" id="KW-0812">Transmembrane</keyword>
<evidence type="ECO:0000313" key="6">
    <source>
        <dbReference type="EMBL" id="QGY48182.1"/>
    </source>
</evidence>
<dbReference type="InterPro" id="IPR018060">
    <property type="entry name" value="HTH_AraC"/>
</dbReference>
<evidence type="ECO:0000256" key="2">
    <source>
        <dbReference type="ARBA" id="ARBA00023125"/>
    </source>
</evidence>